<name>A0AAV4J5T0_9GAST</name>
<protein>
    <submittedName>
        <fullName evidence="2">Uncharacterized protein</fullName>
    </submittedName>
</protein>
<evidence type="ECO:0000313" key="2">
    <source>
        <dbReference type="EMBL" id="GFS16852.1"/>
    </source>
</evidence>
<sequence>MITSNTSRGGMVVQSRLSDQKVQVPNPSLAVRQLVLEEKLSYTSPRRTQTGQCGREGGVVVVVAIVVAVVVVVVAVVVVVVVVVVLVTTVAT</sequence>
<dbReference type="AlphaFoldDB" id="A0AAV4J5T0"/>
<comment type="caution">
    <text evidence="2">The sequence shown here is derived from an EMBL/GenBank/DDBJ whole genome shotgun (WGS) entry which is preliminary data.</text>
</comment>
<dbReference type="Proteomes" id="UP000762676">
    <property type="component" value="Unassembled WGS sequence"/>
</dbReference>
<evidence type="ECO:0000313" key="3">
    <source>
        <dbReference type="Proteomes" id="UP000762676"/>
    </source>
</evidence>
<keyword evidence="1" id="KW-0812">Transmembrane</keyword>
<feature type="transmembrane region" description="Helical" evidence="1">
    <location>
        <begin position="59"/>
        <end position="87"/>
    </location>
</feature>
<keyword evidence="1" id="KW-0472">Membrane</keyword>
<dbReference type="EMBL" id="BMAT01013629">
    <property type="protein sequence ID" value="GFS16852.1"/>
    <property type="molecule type" value="Genomic_DNA"/>
</dbReference>
<accession>A0AAV4J5T0</accession>
<keyword evidence="3" id="KW-1185">Reference proteome</keyword>
<keyword evidence="1" id="KW-1133">Transmembrane helix</keyword>
<gene>
    <name evidence="2" type="ORF">ElyMa_006807400</name>
</gene>
<organism evidence="2 3">
    <name type="scientific">Elysia marginata</name>
    <dbReference type="NCBI Taxonomy" id="1093978"/>
    <lineage>
        <taxon>Eukaryota</taxon>
        <taxon>Metazoa</taxon>
        <taxon>Spiralia</taxon>
        <taxon>Lophotrochozoa</taxon>
        <taxon>Mollusca</taxon>
        <taxon>Gastropoda</taxon>
        <taxon>Heterobranchia</taxon>
        <taxon>Euthyneura</taxon>
        <taxon>Panpulmonata</taxon>
        <taxon>Sacoglossa</taxon>
        <taxon>Placobranchoidea</taxon>
        <taxon>Plakobranchidae</taxon>
        <taxon>Elysia</taxon>
    </lineage>
</organism>
<proteinExistence type="predicted"/>
<reference evidence="2 3" key="1">
    <citation type="journal article" date="2021" name="Elife">
        <title>Chloroplast acquisition without the gene transfer in kleptoplastic sea slugs, Plakobranchus ocellatus.</title>
        <authorList>
            <person name="Maeda T."/>
            <person name="Takahashi S."/>
            <person name="Yoshida T."/>
            <person name="Shimamura S."/>
            <person name="Takaki Y."/>
            <person name="Nagai Y."/>
            <person name="Toyoda A."/>
            <person name="Suzuki Y."/>
            <person name="Arimoto A."/>
            <person name="Ishii H."/>
            <person name="Satoh N."/>
            <person name="Nishiyama T."/>
            <person name="Hasebe M."/>
            <person name="Maruyama T."/>
            <person name="Minagawa J."/>
            <person name="Obokata J."/>
            <person name="Shigenobu S."/>
        </authorList>
    </citation>
    <scope>NUCLEOTIDE SEQUENCE [LARGE SCALE GENOMIC DNA]</scope>
</reference>
<evidence type="ECO:0000256" key="1">
    <source>
        <dbReference type="SAM" id="Phobius"/>
    </source>
</evidence>